<comment type="caution">
    <text evidence="2">The sequence shown here is derived from an EMBL/GenBank/DDBJ whole genome shotgun (WGS) entry which is preliminary data.</text>
</comment>
<evidence type="ECO:0000313" key="3">
    <source>
        <dbReference type="Proteomes" id="UP001498771"/>
    </source>
</evidence>
<accession>A0ABR1F5W3</accession>
<dbReference type="RefSeq" id="XP_064768258.1">
    <property type="nucleotide sequence ID" value="XM_064911125.1"/>
</dbReference>
<name>A0ABR1F5W3_9ASCO</name>
<gene>
    <name evidence="2" type="ORF">BZA70DRAFT_267753</name>
</gene>
<keyword evidence="3" id="KW-1185">Reference proteome</keyword>
<feature type="region of interest" description="Disordered" evidence="1">
    <location>
        <begin position="76"/>
        <end position="112"/>
    </location>
</feature>
<sequence length="215" mass="23475">MPEKAKLGLLQLRRSDLCRSHSRLRRRCFSSAPLSLLDSTLSNTLLYSLYPPGSCAGCPAMFLPLPSTALFFRSASRPPSSSSSSSRRSPPNQDRSSCDDPSHRNHNLPMRDQIVRRSSSSSCVSASSLSSQPPSPEKIENVYLVAACRRNGRCLNLIPNNLDGELSSFLSLSSSSLQSSQTSMLTSRAIPDEYTSFPSLEQSADPSTASSDRRR</sequence>
<feature type="compositionally biased region" description="Polar residues" evidence="1">
    <location>
        <begin position="196"/>
        <end position="215"/>
    </location>
</feature>
<reference evidence="2 3" key="1">
    <citation type="submission" date="2024-03" db="EMBL/GenBank/DDBJ databases">
        <title>Genome-scale model development and genomic sequencing of the oleaginous clade Lipomyces.</title>
        <authorList>
            <consortium name="Lawrence Berkeley National Laboratory"/>
            <person name="Czajka J.J."/>
            <person name="Han Y."/>
            <person name="Kim J."/>
            <person name="Mondo S.J."/>
            <person name="Hofstad B.A."/>
            <person name="Robles A."/>
            <person name="Haridas S."/>
            <person name="Riley R."/>
            <person name="LaButti K."/>
            <person name="Pangilinan J."/>
            <person name="Andreopoulos W."/>
            <person name="Lipzen A."/>
            <person name="Yan J."/>
            <person name="Wang M."/>
            <person name="Ng V."/>
            <person name="Grigoriev I.V."/>
            <person name="Spatafora J.W."/>
            <person name="Magnuson J.K."/>
            <person name="Baker S.E."/>
            <person name="Pomraning K.R."/>
        </authorList>
    </citation>
    <scope>NUCLEOTIDE SEQUENCE [LARGE SCALE GENOMIC DNA]</scope>
    <source>
        <strain evidence="2 3">Phaff 52-87</strain>
    </source>
</reference>
<feature type="region of interest" description="Disordered" evidence="1">
    <location>
        <begin position="180"/>
        <end position="215"/>
    </location>
</feature>
<protein>
    <submittedName>
        <fullName evidence="2">Uncharacterized protein</fullName>
    </submittedName>
</protein>
<proteinExistence type="predicted"/>
<dbReference type="GeneID" id="90036637"/>
<feature type="compositionally biased region" description="Low complexity" evidence="1">
    <location>
        <begin position="76"/>
        <end position="95"/>
    </location>
</feature>
<evidence type="ECO:0000313" key="2">
    <source>
        <dbReference type="EMBL" id="KAK7205225.1"/>
    </source>
</evidence>
<organism evidence="2 3">
    <name type="scientific">Myxozyma melibiosi</name>
    <dbReference type="NCBI Taxonomy" id="54550"/>
    <lineage>
        <taxon>Eukaryota</taxon>
        <taxon>Fungi</taxon>
        <taxon>Dikarya</taxon>
        <taxon>Ascomycota</taxon>
        <taxon>Saccharomycotina</taxon>
        <taxon>Lipomycetes</taxon>
        <taxon>Lipomycetales</taxon>
        <taxon>Lipomycetaceae</taxon>
        <taxon>Myxozyma</taxon>
    </lineage>
</organism>
<evidence type="ECO:0000256" key="1">
    <source>
        <dbReference type="SAM" id="MobiDB-lite"/>
    </source>
</evidence>
<dbReference type="EMBL" id="JBBJBU010000006">
    <property type="protein sequence ID" value="KAK7205225.1"/>
    <property type="molecule type" value="Genomic_DNA"/>
</dbReference>
<dbReference type="Proteomes" id="UP001498771">
    <property type="component" value="Unassembled WGS sequence"/>
</dbReference>